<organism evidence="8 9">
    <name type="scientific">Mariniflexile fucanivorans</name>
    <dbReference type="NCBI Taxonomy" id="264023"/>
    <lineage>
        <taxon>Bacteria</taxon>
        <taxon>Pseudomonadati</taxon>
        <taxon>Bacteroidota</taxon>
        <taxon>Flavobacteriia</taxon>
        <taxon>Flavobacteriales</taxon>
        <taxon>Flavobacteriaceae</taxon>
        <taxon>Mariniflexile</taxon>
    </lineage>
</organism>
<evidence type="ECO:0000256" key="5">
    <source>
        <dbReference type="HAMAP-Rule" id="MF_00150"/>
    </source>
</evidence>
<dbReference type="Gene3D" id="3.30.360.10">
    <property type="entry name" value="Dihydrodipicolinate Reductase, domain 2"/>
    <property type="match status" value="1"/>
</dbReference>
<feature type="active site" evidence="5 6">
    <location>
        <position position="137"/>
    </location>
</feature>
<dbReference type="CDD" id="cd23934">
    <property type="entry name" value="AGPR_1_C"/>
    <property type="match status" value="1"/>
</dbReference>
<dbReference type="Proteomes" id="UP000295455">
    <property type="component" value="Unassembled WGS sequence"/>
</dbReference>
<dbReference type="GO" id="GO:0005737">
    <property type="term" value="C:cytoplasm"/>
    <property type="evidence" value="ECO:0007669"/>
    <property type="project" value="UniProtKB-SubCell"/>
</dbReference>
<dbReference type="InterPro" id="IPR000534">
    <property type="entry name" value="Semialdehyde_DH_NAD-bd"/>
</dbReference>
<dbReference type="RefSeq" id="WP_132217912.1">
    <property type="nucleotide sequence ID" value="NZ_OX156936.1"/>
</dbReference>
<gene>
    <name evidence="5" type="primary">argC</name>
    <name evidence="8" type="ORF">EV196_105157</name>
</gene>
<evidence type="ECO:0000256" key="1">
    <source>
        <dbReference type="ARBA" id="ARBA00022571"/>
    </source>
</evidence>
<dbReference type="GO" id="GO:0051287">
    <property type="term" value="F:NAD binding"/>
    <property type="evidence" value="ECO:0007669"/>
    <property type="project" value="InterPro"/>
</dbReference>
<dbReference type="PANTHER" id="PTHR32338">
    <property type="entry name" value="N-ACETYL-GAMMA-GLUTAMYL-PHOSPHATE REDUCTASE, CHLOROPLASTIC-RELATED-RELATED"/>
    <property type="match status" value="1"/>
</dbReference>
<comment type="caution">
    <text evidence="8">The sequence shown here is derived from an EMBL/GenBank/DDBJ whole genome shotgun (WGS) entry which is preliminary data.</text>
</comment>
<dbReference type="SUPFAM" id="SSF55347">
    <property type="entry name" value="Glyceraldehyde-3-phosphate dehydrogenase-like, C-terminal domain"/>
    <property type="match status" value="1"/>
</dbReference>
<comment type="similarity">
    <text evidence="5">Belongs to the NAGSA dehydrogenase family. Type 1 subfamily.</text>
</comment>
<dbReference type="EMBL" id="SLUP01000005">
    <property type="protein sequence ID" value="TCL65497.1"/>
    <property type="molecule type" value="Genomic_DNA"/>
</dbReference>
<evidence type="ECO:0000256" key="3">
    <source>
        <dbReference type="ARBA" id="ARBA00022857"/>
    </source>
</evidence>
<dbReference type="AlphaFoldDB" id="A0A4V2QDW4"/>
<keyword evidence="2 5" id="KW-0028">Amino-acid biosynthesis</keyword>
<dbReference type="SUPFAM" id="SSF51735">
    <property type="entry name" value="NAD(P)-binding Rossmann-fold domains"/>
    <property type="match status" value="1"/>
</dbReference>
<dbReference type="SMART" id="SM00859">
    <property type="entry name" value="Semialdhyde_dh"/>
    <property type="match status" value="1"/>
</dbReference>
<feature type="domain" description="Semialdehyde dehydrogenase NAD-binding" evidence="7">
    <location>
        <begin position="5"/>
        <end position="129"/>
    </location>
</feature>
<dbReference type="Pfam" id="PF01118">
    <property type="entry name" value="Semialdhyde_dh"/>
    <property type="match status" value="1"/>
</dbReference>
<evidence type="ECO:0000256" key="2">
    <source>
        <dbReference type="ARBA" id="ARBA00022605"/>
    </source>
</evidence>
<comment type="subcellular location">
    <subcellularLocation>
        <location evidence="5">Cytoplasm</location>
    </subcellularLocation>
</comment>
<dbReference type="CDD" id="cd17895">
    <property type="entry name" value="AGPR_1_N"/>
    <property type="match status" value="1"/>
</dbReference>
<keyword evidence="4 5" id="KW-0560">Oxidoreductase</keyword>
<name>A0A4V2QDW4_9FLAO</name>
<keyword evidence="5" id="KW-0963">Cytoplasm</keyword>
<dbReference type="InterPro" id="IPR050085">
    <property type="entry name" value="AGPR"/>
</dbReference>
<dbReference type="OrthoDB" id="9801289at2"/>
<keyword evidence="3 5" id="KW-0521">NADP</keyword>
<dbReference type="Gene3D" id="3.40.50.720">
    <property type="entry name" value="NAD(P)-binding Rossmann-like Domain"/>
    <property type="match status" value="1"/>
</dbReference>
<dbReference type="GO" id="GO:0003942">
    <property type="term" value="F:N-acetyl-gamma-glutamyl-phosphate reductase activity"/>
    <property type="evidence" value="ECO:0007669"/>
    <property type="project" value="UniProtKB-UniRule"/>
</dbReference>
<dbReference type="HAMAP" id="MF_00150">
    <property type="entry name" value="ArgC_type1"/>
    <property type="match status" value="1"/>
</dbReference>
<dbReference type="PROSITE" id="PS01224">
    <property type="entry name" value="ARGC"/>
    <property type="match status" value="1"/>
</dbReference>
<dbReference type="GO" id="GO:0006526">
    <property type="term" value="P:L-arginine biosynthetic process"/>
    <property type="evidence" value="ECO:0007669"/>
    <property type="project" value="UniProtKB-UniRule"/>
</dbReference>
<sequence>MKNIQVGIIGGAGYTAGELVRLLINHPHAEINFVYSTSNAGNKISSIHQDLLGDLDMKFTDTVNPEVDVLFLCLGHGNSIKFLSSNTFSENTKIIDLGNDFRLENDKVFNGKTFVYGLPELQREDIKKANYIANPGCFATAIQLSLLPLAEKGLLNNDVHINAVTGATGAGTSLSETSHFPWRDNNFSYYKPFTHQHLGEINQSVKQLQNGFGSEIIFMPNRGDFSRGIFATMYTSFDGTLEEAKEIFKAFYKDAKFTFVSDDMLHLKQVVNTNKCLIHLHKHNNKLLVTSIIDNLLKGASGQAIQNMNLMFGLEEATGLQIKATYF</sequence>
<keyword evidence="1 5" id="KW-0055">Arginine biosynthesis</keyword>
<dbReference type="InterPro" id="IPR000706">
    <property type="entry name" value="AGPR_type-1"/>
</dbReference>
<dbReference type="EC" id="1.2.1.38" evidence="5"/>
<evidence type="ECO:0000256" key="4">
    <source>
        <dbReference type="ARBA" id="ARBA00023002"/>
    </source>
</evidence>
<dbReference type="Pfam" id="PF22698">
    <property type="entry name" value="Semialdhyde_dhC_1"/>
    <property type="match status" value="1"/>
</dbReference>
<evidence type="ECO:0000259" key="7">
    <source>
        <dbReference type="SMART" id="SM00859"/>
    </source>
</evidence>
<dbReference type="PANTHER" id="PTHR32338:SF10">
    <property type="entry name" value="N-ACETYL-GAMMA-GLUTAMYL-PHOSPHATE REDUCTASE, CHLOROPLASTIC-RELATED"/>
    <property type="match status" value="1"/>
</dbReference>
<dbReference type="InterPro" id="IPR058924">
    <property type="entry name" value="AGPR_dimerisation_dom"/>
</dbReference>
<comment type="function">
    <text evidence="5">Catalyzes the NADPH-dependent reduction of N-acetyl-5-glutamyl phosphate to yield N-acetyl-L-glutamate 5-semialdehyde.</text>
</comment>
<dbReference type="InterPro" id="IPR023013">
    <property type="entry name" value="AGPR_AS"/>
</dbReference>
<dbReference type="NCBIfam" id="TIGR01850">
    <property type="entry name" value="argC"/>
    <property type="match status" value="1"/>
</dbReference>
<protein>
    <recommendedName>
        <fullName evidence="5">N-acetyl-gamma-glutamyl-phosphate reductase</fullName>
        <shortName evidence="5">AGPR</shortName>
        <ecNumber evidence="5">1.2.1.38</ecNumber>
    </recommendedName>
    <alternativeName>
        <fullName evidence="5">N-acetyl-glutamate semialdehyde dehydrogenase</fullName>
        <shortName evidence="5">NAGSA dehydrogenase</shortName>
    </alternativeName>
</protein>
<evidence type="ECO:0000256" key="6">
    <source>
        <dbReference type="PROSITE-ProRule" id="PRU10010"/>
    </source>
</evidence>
<dbReference type="InterPro" id="IPR036291">
    <property type="entry name" value="NAD(P)-bd_dom_sf"/>
</dbReference>
<accession>A0A4V2QDW4</accession>
<dbReference type="GO" id="GO:0070401">
    <property type="term" value="F:NADP+ binding"/>
    <property type="evidence" value="ECO:0007669"/>
    <property type="project" value="InterPro"/>
</dbReference>
<reference evidence="8 9" key="1">
    <citation type="submission" date="2019-03" db="EMBL/GenBank/DDBJ databases">
        <title>Genomic Encyclopedia of Type Strains, Phase IV (KMG-IV): sequencing the most valuable type-strain genomes for metagenomic binning, comparative biology and taxonomic classification.</title>
        <authorList>
            <person name="Goeker M."/>
        </authorList>
    </citation>
    <scope>NUCLEOTIDE SEQUENCE [LARGE SCALE GENOMIC DNA]</scope>
    <source>
        <strain evidence="8 9">DSM 18792</strain>
    </source>
</reference>
<comment type="catalytic activity">
    <reaction evidence="5">
        <text>N-acetyl-L-glutamate 5-semialdehyde + phosphate + NADP(+) = N-acetyl-L-glutamyl 5-phosphate + NADPH + H(+)</text>
        <dbReference type="Rhea" id="RHEA:21588"/>
        <dbReference type="ChEBI" id="CHEBI:15378"/>
        <dbReference type="ChEBI" id="CHEBI:29123"/>
        <dbReference type="ChEBI" id="CHEBI:43474"/>
        <dbReference type="ChEBI" id="CHEBI:57783"/>
        <dbReference type="ChEBI" id="CHEBI:57936"/>
        <dbReference type="ChEBI" id="CHEBI:58349"/>
        <dbReference type="EC" id="1.2.1.38"/>
    </reaction>
</comment>
<evidence type="ECO:0000313" key="9">
    <source>
        <dbReference type="Proteomes" id="UP000295455"/>
    </source>
</evidence>
<dbReference type="UniPathway" id="UPA00068">
    <property type="reaction ID" value="UER00108"/>
</dbReference>
<evidence type="ECO:0000313" key="8">
    <source>
        <dbReference type="EMBL" id="TCL65497.1"/>
    </source>
</evidence>
<proteinExistence type="inferred from homology"/>
<comment type="pathway">
    <text evidence="5">Amino-acid biosynthesis; L-arginine biosynthesis; N(2)-acetyl-L-ornithine from L-glutamate: step 3/4.</text>
</comment>
<keyword evidence="9" id="KW-1185">Reference proteome</keyword>